<evidence type="ECO:0000313" key="11">
    <source>
        <dbReference type="EMBL" id="KAL1242309.1"/>
    </source>
</evidence>
<dbReference type="SMART" id="SM01132">
    <property type="entry name" value="DIL"/>
    <property type="match status" value="1"/>
</dbReference>
<dbReference type="Pfam" id="PF01843">
    <property type="entry name" value="DIL"/>
    <property type="match status" value="1"/>
</dbReference>
<dbReference type="Pfam" id="PF00498">
    <property type="entry name" value="FHA"/>
    <property type="match status" value="1"/>
</dbReference>
<dbReference type="SMART" id="SM00314">
    <property type="entry name" value="RA"/>
    <property type="match status" value="2"/>
</dbReference>
<dbReference type="InterPro" id="IPR001478">
    <property type="entry name" value="PDZ"/>
</dbReference>
<proteinExistence type="predicted"/>
<evidence type="ECO:0000256" key="4">
    <source>
        <dbReference type="ARBA" id="ARBA00022989"/>
    </source>
</evidence>
<dbReference type="PROSITE" id="PS51126">
    <property type="entry name" value="DILUTE"/>
    <property type="match status" value="1"/>
</dbReference>
<dbReference type="SMART" id="SM00228">
    <property type="entry name" value="PDZ"/>
    <property type="match status" value="1"/>
</dbReference>
<dbReference type="Pfam" id="PF00595">
    <property type="entry name" value="PDZ"/>
    <property type="match status" value="1"/>
</dbReference>
<feature type="compositionally biased region" description="Polar residues" evidence="6">
    <location>
        <begin position="1858"/>
        <end position="1871"/>
    </location>
</feature>
<feature type="region of interest" description="Disordered" evidence="6">
    <location>
        <begin position="1781"/>
        <end position="1804"/>
    </location>
</feature>
<dbReference type="SUPFAM" id="SSF49879">
    <property type="entry name" value="SMAD/FHA domain"/>
    <property type="match status" value="1"/>
</dbReference>
<feature type="region of interest" description="Disordered" evidence="6">
    <location>
        <begin position="1858"/>
        <end position="1877"/>
    </location>
</feature>
<evidence type="ECO:0000256" key="2">
    <source>
        <dbReference type="ARBA" id="ARBA00022692"/>
    </source>
</evidence>
<dbReference type="Gene3D" id="2.30.42.10">
    <property type="match status" value="1"/>
</dbReference>
<feature type="transmembrane region" description="Helical" evidence="7">
    <location>
        <begin position="172"/>
        <end position="191"/>
    </location>
</feature>
<evidence type="ECO:0000259" key="8">
    <source>
        <dbReference type="PROSITE" id="PS50106"/>
    </source>
</evidence>
<feature type="domain" description="PDZ" evidence="8">
    <location>
        <begin position="1527"/>
        <end position="1612"/>
    </location>
</feature>
<evidence type="ECO:0000256" key="6">
    <source>
        <dbReference type="SAM" id="MobiDB-lite"/>
    </source>
</evidence>
<evidence type="ECO:0000256" key="1">
    <source>
        <dbReference type="ARBA" id="ARBA00004141"/>
    </source>
</evidence>
<dbReference type="Gene3D" id="3.10.20.90">
    <property type="entry name" value="Phosphatidylinositol 3-kinase Catalytic Subunit, Chain A, domain 1"/>
    <property type="match status" value="2"/>
</dbReference>
<comment type="caution">
    <text evidence="11">The sequence shown here is derived from an EMBL/GenBank/DDBJ whole genome shotgun (WGS) entry which is preliminary data.</text>
</comment>
<feature type="transmembrane region" description="Helical" evidence="7">
    <location>
        <begin position="241"/>
        <end position="262"/>
    </location>
</feature>
<dbReference type="PANTHER" id="PTHR10398:SF2">
    <property type="entry name" value="AFADIN"/>
    <property type="match status" value="1"/>
</dbReference>
<name>A0ABR3KS94_TRISP</name>
<feature type="region of interest" description="Disordered" evidence="6">
    <location>
        <begin position="1969"/>
        <end position="1988"/>
    </location>
</feature>
<dbReference type="InterPro" id="IPR000253">
    <property type="entry name" value="FHA_dom"/>
</dbReference>
<dbReference type="Gene3D" id="2.60.200.20">
    <property type="match status" value="1"/>
</dbReference>
<keyword evidence="12" id="KW-1185">Reference proteome</keyword>
<feature type="transmembrane region" description="Helical" evidence="7">
    <location>
        <begin position="141"/>
        <end position="160"/>
    </location>
</feature>
<evidence type="ECO:0000256" key="5">
    <source>
        <dbReference type="ARBA" id="ARBA00023136"/>
    </source>
</evidence>
<accession>A0ABR3KS94</accession>
<dbReference type="Pfam" id="PF00788">
    <property type="entry name" value="RA"/>
    <property type="match status" value="2"/>
</dbReference>
<feature type="transmembrane region" description="Helical" evidence="7">
    <location>
        <begin position="49"/>
        <end position="70"/>
    </location>
</feature>
<dbReference type="PANTHER" id="PTHR10398">
    <property type="entry name" value="AFADIN"/>
    <property type="match status" value="1"/>
</dbReference>
<dbReference type="InterPro" id="IPR002710">
    <property type="entry name" value="Dilute_dom"/>
</dbReference>
<dbReference type="Proteomes" id="UP001558632">
    <property type="component" value="Unassembled WGS sequence"/>
</dbReference>
<dbReference type="SUPFAM" id="SSF50156">
    <property type="entry name" value="PDZ domain-like"/>
    <property type="match status" value="1"/>
</dbReference>
<organism evidence="11 12">
    <name type="scientific">Trichinella spiralis</name>
    <name type="common">Trichina worm</name>
    <dbReference type="NCBI Taxonomy" id="6334"/>
    <lineage>
        <taxon>Eukaryota</taxon>
        <taxon>Metazoa</taxon>
        <taxon>Ecdysozoa</taxon>
        <taxon>Nematoda</taxon>
        <taxon>Enoplea</taxon>
        <taxon>Dorylaimia</taxon>
        <taxon>Trichinellida</taxon>
        <taxon>Trichinellidae</taxon>
        <taxon>Trichinella</taxon>
    </lineage>
</organism>
<gene>
    <name evidence="11" type="ORF">TSPI_09009</name>
</gene>
<dbReference type="InterPro" id="IPR028842">
    <property type="entry name" value="Afadin"/>
</dbReference>
<dbReference type="PROSITE" id="PS50106">
    <property type="entry name" value="PDZ"/>
    <property type="match status" value="1"/>
</dbReference>
<evidence type="ECO:0000313" key="12">
    <source>
        <dbReference type="Proteomes" id="UP001558632"/>
    </source>
</evidence>
<evidence type="ECO:0000259" key="10">
    <source>
        <dbReference type="PROSITE" id="PS51126"/>
    </source>
</evidence>
<dbReference type="PROSITE" id="PS50200">
    <property type="entry name" value="RA"/>
    <property type="match status" value="2"/>
</dbReference>
<evidence type="ECO:0000259" key="9">
    <source>
        <dbReference type="PROSITE" id="PS50200"/>
    </source>
</evidence>
<comment type="subcellular location">
    <subcellularLocation>
        <location evidence="1">Membrane</location>
        <topology evidence="1">Multi-pass membrane protein</topology>
    </subcellularLocation>
</comment>
<feature type="transmembrane region" description="Helical" evidence="7">
    <location>
        <begin position="441"/>
        <end position="464"/>
    </location>
</feature>
<reference evidence="11 12" key="1">
    <citation type="submission" date="2024-07" db="EMBL/GenBank/DDBJ databases">
        <title>Enhanced genomic and transcriptomic resources for Trichinella pseudospiralis and T. spiralis underpin the discovery of pronounced molecular differences between stages and species.</title>
        <authorList>
            <person name="Pasi K.K."/>
            <person name="La Rosa G."/>
            <person name="Gomez-Morales M.A."/>
            <person name="Tosini F."/>
            <person name="Sumanam S."/>
            <person name="Young N.D."/>
            <person name="Chang B.C."/>
            <person name="Robin G.B."/>
        </authorList>
    </citation>
    <scope>NUCLEOTIDE SEQUENCE [LARGE SCALE GENOMIC DNA]</scope>
    <source>
        <strain evidence="11">ISS534</strain>
    </source>
</reference>
<keyword evidence="3" id="KW-0130">Cell adhesion</keyword>
<feature type="domain" description="Ras-associating" evidence="9">
    <location>
        <begin position="810"/>
        <end position="906"/>
    </location>
</feature>
<dbReference type="InterPro" id="IPR029071">
    <property type="entry name" value="Ubiquitin-like_domsf"/>
</dbReference>
<dbReference type="Pfam" id="PF13520">
    <property type="entry name" value="AA_permease_2"/>
    <property type="match status" value="1"/>
</dbReference>
<feature type="compositionally biased region" description="Polar residues" evidence="6">
    <location>
        <begin position="1786"/>
        <end position="1804"/>
    </location>
</feature>
<evidence type="ECO:0000256" key="3">
    <source>
        <dbReference type="ARBA" id="ARBA00022889"/>
    </source>
</evidence>
<keyword evidence="5 7" id="KW-0472">Membrane</keyword>
<sequence>MEEREMEIEDPVYMSPTTEKMIFNQEADEEESAVLRGVASWERSSQGQASFGVGVMILVSTIVGSGIFVAPKGVYENAGSVGLSLIIWALSGAFSAVGAYCYAELCTLIRHSSGDYAYAFAAFGGWVGFLRLWAEVILIRPCTIAVVAMTLAIYTLKPIFPDVNCDPLNPAAQLIAAVCILLLTALNSFSARWITHLQNTFNMAKLIALALIIITGIVRLFDVDHKEGNPQQRAIALRHLWLGTSTDVSKIALAFYSSLWAFSGWNHVMNFISKELEEPAKKLPIVIAVSLALCTAVYLITNVILYASLSVDEILGSPAIAAVFANRYYNSMAWMLSIFVTLSCFDALNGILLTTSRLFLMAARQNHMPELLSMTNLYRRTPMPAVILTGLLSLFYLAFSSNIYTLINYVQFANWVAIATVTLALLKLRRTMPQRTYRRPLVVNLIFPVVLLIGCIFLLIFPLAQQPIDAAISLAIMLTGLPVYAFFFTYLSKQSKPASMLNFIQQSKLFLQKLLLVTKVERPPKALQLDFIGNTHTFAKYNANFPSLNTSILHMKSTALSDLDTSLSTAIYLNKNKIWNTRKNTVAILYSNLDEKHAMRVQLTKLIEDWNASRLDLFALCEPNEELEFHGVMRFYFQDSGQKMATKCIRVSSTATTRAVIEALIEKFHADLRLLSTPSYSLWEVHENGEKRKLLADEKPLLVQLNWHKDDREGRFLLQMDKADQQPNMLPVEAIENGTTSMRRKLSKRESKKLEKQQKMNQIREAEDVTKLLYSAVPNTNFTRTISNPEIVMKKRRERKLEQKLKDLGEGGSLKIYGEDLSETKPYVTLLLSLRDRADKVVRETLEKYGLDRHCSDEFCLVQLCTNEQGDIFERILDKDDCPLLILAQEGNESNCVTFHVRRKPSTLSRSTVGFTGAAGRIADGPRPPAQPEQHNNKLDTLPYLLEINPDGSEPAGASRIFVIRPNVTEVGSDRTFTKPGVQALCLYGPHVHPRHCVIAFMDGLTTLTPCDATAEITVDDVSITETTILKQNNLIRIGGIHLFRFYETGGENMNSVHAEAFMKPNNNNNSINDNNASYGSVIGSGRAADSNINGMERILHAAGGMSPRAQELATNAKFLARTSSNLEDVIPALFEFSNNIEDDLLKAIIGELIPSNVSFKLTPAYMLYMCCRYRIVRHLDVGRSWNACSSSLNCFLTKTSRMISETVQAHCQDAGALAFWMSNLAEALNFLKLDVDLAACSSPEPQGSMADLIQKAFDHLTVCLKQDLHTAMPPILDPQALDQAATEPCLHVLNCVMNLLRVNRVNAALTIQLFSQLFHYINMYLFNWLISSEGSVYCCRRWGIKLRSRLSYVLAWAEKQGLELAAECRLVRILEASQLLQLDFKRGFTKLNSLQTASLLERYIPEADEPPLDRETVTALIQFAEREVDRCQSYEHVPLQLEEEIDLLLPFLIPDDGYSPEMVRGIPAGLQDFANSLAQRGFGQLLIQPTSSGSWAVHFSGDSLFDIPNSVNRSSESDTTGPHLMFVSFEKGSNGIGLSIVQAQGSEDQMPGIYVKKVVPGSAAAQDGRLQAGDQLLKVNGQSLIGVSQECAAQMMSQSGQVVNFEVAKGAALYNGLAQWIYQLSPDNSPHTNNASPVRRHVVGETVPSQPASNGTNNGNNYRYSTSDIHHGRRPVKQFQQPPVSNSRFHSTIGQQMGRSGRSLSASSLLHEMQMERSLGRGRTDSVPSSPAFSSRSDRVFHNAKMIPNSTSGVTKHHQTSADGTAIAAGYNPIVRQSVGARRSAGSQQIYSHETQSPPQQQHTLNKNYANYNQVVDTTRQSPRSNLPQPQTADFYGSAQQKQTIANGGVCVSSSIQQLPPPAQLSQRPPSRSDLYSAPIMMSDQNSKSRLIPCLENGTQSNPYPADFLEPNEMDREDLEQQVDSEMEKLMRDELARLQSKSSLTAAEQRRYRALRYELEFRRRLSNSSHADDNHYQQIYDPNQQQQHNNYSKSYELDMSHRGNSFNVPVQSASGNSDTSALNEAACARRQQQRDLYFEDAERRYQQIAAKEWNRTQQKDSPITGGRLGQAAVKNVITAEPVANGRGAWHNLDSKMLQTESQMKNLSVTANGGNRMMDSNLKASSSLAENTTNIRKMTPVTTSRPQVQFDTAPPAVYHVETLDDDQRFLDFVTSTSETRPVSNELEQMITSSDGSSTSEQHHHFPTVHQAESRYVYQMHEETPRVIGNHEVYKDPRQERLKHLKPNNSQVEGEKLSFRDKMKLFAKEINESTPKPGLKS</sequence>
<feature type="transmembrane region" description="Helical" evidence="7">
    <location>
        <begin position="82"/>
        <end position="105"/>
    </location>
</feature>
<feature type="transmembrane region" description="Helical" evidence="7">
    <location>
        <begin position="381"/>
        <end position="400"/>
    </location>
</feature>
<feature type="transmembrane region" description="Helical" evidence="7">
    <location>
        <begin position="203"/>
        <end position="221"/>
    </location>
</feature>
<feature type="transmembrane region" description="Helical" evidence="7">
    <location>
        <begin position="470"/>
        <end position="491"/>
    </location>
</feature>
<evidence type="ECO:0000256" key="7">
    <source>
        <dbReference type="SAM" id="Phobius"/>
    </source>
</evidence>
<dbReference type="Gene3D" id="1.20.1740.10">
    <property type="entry name" value="Amino acid/polyamine transporter I"/>
    <property type="match status" value="1"/>
</dbReference>
<protein>
    <submittedName>
        <fullName evidence="11">Afadin</fullName>
    </submittedName>
</protein>
<dbReference type="CDD" id="cd01782">
    <property type="entry name" value="RA1_Afadin"/>
    <property type="match status" value="1"/>
</dbReference>
<dbReference type="EMBL" id="JBEUSY010000214">
    <property type="protein sequence ID" value="KAL1242309.1"/>
    <property type="molecule type" value="Genomic_DNA"/>
</dbReference>
<dbReference type="InterPro" id="IPR008984">
    <property type="entry name" value="SMAD_FHA_dom_sf"/>
</dbReference>
<feature type="transmembrane region" description="Helical" evidence="7">
    <location>
        <begin position="333"/>
        <end position="360"/>
    </location>
</feature>
<keyword evidence="2 7" id="KW-0812">Transmembrane</keyword>
<dbReference type="CDD" id="cd22711">
    <property type="entry name" value="FHA_AFDN"/>
    <property type="match status" value="1"/>
</dbReference>
<feature type="transmembrane region" description="Helical" evidence="7">
    <location>
        <begin position="283"/>
        <end position="307"/>
    </location>
</feature>
<feature type="compositionally biased region" description="Low complexity" evidence="6">
    <location>
        <begin position="1978"/>
        <end position="1988"/>
    </location>
</feature>
<feature type="domain" description="Ras-associating" evidence="9">
    <location>
        <begin position="629"/>
        <end position="723"/>
    </location>
</feature>
<keyword evidence="4 7" id="KW-1133">Transmembrane helix</keyword>
<dbReference type="InterPro" id="IPR002293">
    <property type="entry name" value="AA/rel_permease1"/>
</dbReference>
<dbReference type="SUPFAM" id="SSF54236">
    <property type="entry name" value="Ubiquitin-like"/>
    <property type="match status" value="2"/>
</dbReference>
<feature type="domain" description="Dilute" evidence="10">
    <location>
        <begin position="1198"/>
        <end position="1427"/>
    </location>
</feature>
<dbReference type="InterPro" id="IPR036034">
    <property type="entry name" value="PDZ_sf"/>
</dbReference>
<dbReference type="InterPro" id="IPR000159">
    <property type="entry name" value="RA_dom"/>
</dbReference>